<proteinExistence type="predicted"/>
<evidence type="ECO:0000313" key="2">
    <source>
        <dbReference type="Proteomes" id="UP000248640"/>
    </source>
</evidence>
<reference evidence="1 2" key="1">
    <citation type="submission" date="2018-06" db="EMBL/GenBank/DDBJ databases">
        <authorList>
            <consortium name="Pathogen Informatics"/>
            <person name="Doyle S."/>
        </authorList>
    </citation>
    <scope>NUCLEOTIDE SEQUENCE [LARGE SCALE GENOMIC DNA]</scope>
    <source>
        <strain evidence="1 2">NCTC10038</strain>
    </source>
</reference>
<dbReference type="Proteomes" id="UP000248640">
    <property type="component" value="Chromosome 1"/>
</dbReference>
<name>A0A8B4I8C2_PSEFL</name>
<accession>A0A8B4I8C2</accession>
<gene>
    <name evidence="1" type="ORF">NCTC10038_03275</name>
</gene>
<evidence type="ECO:0008006" key="3">
    <source>
        <dbReference type="Google" id="ProtNLM"/>
    </source>
</evidence>
<dbReference type="AlphaFoldDB" id="A0A8B4I8C2"/>
<sequence>MTRADIDEAVLLHFDLIMESYREKPYFYKNLLKYDRFMVALSLLSFSYEDEKVPLSKVKDFCQRRGYMSRNSLDTYFSFLVLSGYMGVQIHVHDGRQRSFQPTDKTLCEATRLIKSCLLPAQMIFPYDSSLSGLGRSPNLLRFFARGFAKILESDFLLDKILPEAKWILNRDGGHLPMLALYTDALRNGSLETGYNVSSYVEISSHLGVSKTHMRRMIKEGEIRGYFKCNKRQIELSPAFVELMRRAMSIYLSISRVSVQLGVAEHEDGRNPVDMLMCKI</sequence>
<dbReference type="EMBL" id="LS483372">
    <property type="protein sequence ID" value="SQF91848.1"/>
    <property type="molecule type" value="Genomic_DNA"/>
</dbReference>
<protein>
    <recommendedName>
        <fullName evidence="3">DNA-binding protein</fullName>
    </recommendedName>
</protein>
<organism evidence="1 2">
    <name type="scientific">Pseudomonas fluorescens</name>
    <dbReference type="NCBI Taxonomy" id="294"/>
    <lineage>
        <taxon>Bacteria</taxon>
        <taxon>Pseudomonadati</taxon>
        <taxon>Pseudomonadota</taxon>
        <taxon>Gammaproteobacteria</taxon>
        <taxon>Pseudomonadales</taxon>
        <taxon>Pseudomonadaceae</taxon>
        <taxon>Pseudomonas</taxon>
    </lineage>
</organism>
<evidence type="ECO:0000313" key="1">
    <source>
        <dbReference type="EMBL" id="SQF91848.1"/>
    </source>
</evidence>